<dbReference type="EMBL" id="QTTQ01000011">
    <property type="protein sequence ID" value="REE80762.1"/>
    <property type="molecule type" value="Genomic_DNA"/>
</dbReference>
<keyword evidence="1" id="KW-0732">Signal</keyword>
<dbReference type="OrthoDB" id="9761704at2"/>
<protein>
    <submittedName>
        <fullName evidence="2">ADP-ribosylglycohydrolase</fullName>
    </submittedName>
</protein>
<comment type="caution">
    <text evidence="2">The sequence shown here is derived from an EMBL/GenBank/DDBJ whole genome shotgun (WGS) entry which is preliminary data.</text>
</comment>
<dbReference type="InterPro" id="IPR005502">
    <property type="entry name" value="Ribosyl_crysJ1"/>
</dbReference>
<sequence length="470" mass="53974">MKHNLLILLLFGLSLNLHSQIIENETKESINYLNDSISQINSNFKNKKYIPKSTDKIISRTEYLNKLYGFWLGECIANWTGLITEMDKIGNIGEIKTGNFYTRQDWGNPDLPSIWGEGLPSNLSPTIDFIFAEVDSIWGSDDDTDIEFIYQHLLHKNKTSMLTGEQIREGWLKHIKLEEENYLWVSNQKAFDLMNEGMLPPNTSLPKNNEHFEMIDAQLTTEIFGFFAPSRPDVALKMAKLPIQTTARENAEWISEFYVIMYSLASYVNENLSIKERILWMADEASKRLPKNSYASKMYDFVKNNYDLNIPWEQTRDALYKRYQVEQQDGYEITSQNIYCNGCFAAGINFGSSIISLLYGEGDLKSTIKIGTLAGWDSDNPTATWGGLLGFMIGKEGIEATFETKFSNKFNIHRTRINFPNNGIYTFNEMAKIGIEIIDRVVQEEMGGGVDFQKNVWYIPTIKLNIYEGK</sequence>
<dbReference type="Pfam" id="PF03747">
    <property type="entry name" value="ADP_ribosyl_GH"/>
    <property type="match status" value="1"/>
</dbReference>
<dbReference type="SUPFAM" id="SSF101478">
    <property type="entry name" value="ADP-ribosylglycohydrolase"/>
    <property type="match status" value="1"/>
</dbReference>
<name>A0A3D9RVU1_9FLAO</name>
<dbReference type="Proteomes" id="UP000256429">
    <property type="component" value="Unassembled WGS sequence"/>
</dbReference>
<reference evidence="2 3" key="1">
    <citation type="submission" date="2018-08" db="EMBL/GenBank/DDBJ databases">
        <title>Genomic Encyclopedia of Type Strains, Phase III (KMG-III): the genomes of soil and plant-associated and newly described type strains.</title>
        <authorList>
            <person name="Whitman W."/>
        </authorList>
    </citation>
    <scope>NUCLEOTIDE SEQUENCE [LARGE SCALE GENOMIC DNA]</scope>
    <source>
        <strain evidence="2 3">325-5</strain>
    </source>
</reference>
<evidence type="ECO:0000313" key="2">
    <source>
        <dbReference type="EMBL" id="REE80762.1"/>
    </source>
</evidence>
<dbReference type="RefSeq" id="WP_115881500.1">
    <property type="nucleotide sequence ID" value="NZ_QTTQ01000011.1"/>
</dbReference>
<feature type="signal peptide" evidence="1">
    <location>
        <begin position="1"/>
        <end position="19"/>
    </location>
</feature>
<dbReference type="AlphaFoldDB" id="A0A3D9RVU1"/>
<gene>
    <name evidence="2" type="ORF">BX611_2415</name>
</gene>
<evidence type="ECO:0000313" key="3">
    <source>
        <dbReference type="Proteomes" id="UP000256429"/>
    </source>
</evidence>
<keyword evidence="3" id="KW-1185">Reference proteome</keyword>
<keyword evidence="2" id="KW-0378">Hydrolase</keyword>
<evidence type="ECO:0000256" key="1">
    <source>
        <dbReference type="SAM" id="SignalP"/>
    </source>
</evidence>
<organism evidence="2 3">
    <name type="scientific">Lutibacter oceani</name>
    <dbReference type="NCBI Taxonomy" id="1853311"/>
    <lineage>
        <taxon>Bacteria</taxon>
        <taxon>Pseudomonadati</taxon>
        <taxon>Bacteroidota</taxon>
        <taxon>Flavobacteriia</taxon>
        <taxon>Flavobacteriales</taxon>
        <taxon>Flavobacteriaceae</taxon>
        <taxon>Lutibacter</taxon>
    </lineage>
</organism>
<accession>A0A3D9RVU1</accession>
<feature type="chain" id="PRO_5017765305" evidence="1">
    <location>
        <begin position="20"/>
        <end position="470"/>
    </location>
</feature>
<dbReference type="Gene3D" id="1.10.4080.10">
    <property type="entry name" value="ADP-ribosylation/Crystallin J1"/>
    <property type="match status" value="1"/>
</dbReference>
<dbReference type="InterPro" id="IPR036705">
    <property type="entry name" value="Ribosyl_crysJ1_sf"/>
</dbReference>
<dbReference type="GO" id="GO:0016787">
    <property type="term" value="F:hydrolase activity"/>
    <property type="evidence" value="ECO:0007669"/>
    <property type="project" value="UniProtKB-KW"/>
</dbReference>
<proteinExistence type="predicted"/>